<keyword evidence="2" id="KW-0472">Membrane</keyword>
<dbReference type="GO" id="GO:0016020">
    <property type="term" value="C:membrane"/>
    <property type="evidence" value="ECO:0007669"/>
    <property type="project" value="InterPro"/>
</dbReference>
<keyword evidence="4" id="KW-1185">Reference proteome</keyword>
<proteinExistence type="predicted"/>
<keyword evidence="2" id="KW-0812">Transmembrane</keyword>
<dbReference type="PANTHER" id="PTHR47461">
    <property type="entry name" value="PHYTOLONGIN PHYL1.2"/>
    <property type="match status" value="1"/>
</dbReference>
<comment type="caution">
    <text evidence="3">The sequence shown here is derived from an EMBL/GenBank/DDBJ whole genome shotgun (WGS) entry which is preliminary data.</text>
</comment>
<feature type="region of interest" description="Disordered" evidence="1">
    <location>
        <begin position="163"/>
        <end position="216"/>
    </location>
</feature>
<dbReference type="InterPro" id="IPR044783">
    <property type="entry name" value="PHYL"/>
</dbReference>
<evidence type="ECO:0008006" key="5">
    <source>
        <dbReference type="Google" id="ProtNLM"/>
    </source>
</evidence>
<evidence type="ECO:0000256" key="2">
    <source>
        <dbReference type="SAM" id="Phobius"/>
    </source>
</evidence>
<dbReference type="OrthoDB" id="1871923at2759"/>
<dbReference type="AlphaFoldDB" id="A0A8J5WDS0"/>
<dbReference type="EMBL" id="JAAALK010000082">
    <property type="protein sequence ID" value="KAG8086628.1"/>
    <property type="molecule type" value="Genomic_DNA"/>
</dbReference>
<feature type="compositionally biased region" description="Low complexity" evidence="1">
    <location>
        <begin position="165"/>
        <end position="174"/>
    </location>
</feature>
<evidence type="ECO:0000313" key="3">
    <source>
        <dbReference type="EMBL" id="KAG8086628.1"/>
    </source>
</evidence>
<dbReference type="PANTHER" id="PTHR47461:SF1">
    <property type="entry name" value="PHYTOLONGIN PHYL1.2"/>
    <property type="match status" value="1"/>
</dbReference>
<name>A0A8J5WDS0_ZIZPA</name>
<gene>
    <name evidence="3" type="ORF">GUJ93_ZPchr0010g8438</name>
</gene>
<accession>A0A8J5WDS0</accession>
<keyword evidence="2" id="KW-1133">Transmembrane helix</keyword>
<evidence type="ECO:0000256" key="1">
    <source>
        <dbReference type="SAM" id="MobiDB-lite"/>
    </source>
</evidence>
<protein>
    <recommendedName>
        <fullName evidence="5">Longin domain-containing protein</fullName>
    </recommendedName>
</protein>
<reference evidence="3" key="2">
    <citation type="submission" date="2021-02" db="EMBL/GenBank/DDBJ databases">
        <authorList>
            <person name="Kimball J.A."/>
            <person name="Haas M.W."/>
            <person name="Macchietto M."/>
            <person name="Kono T."/>
            <person name="Duquette J."/>
            <person name="Shao M."/>
        </authorList>
    </citation>
    <scope>NUCLEOTIDE SEQUENCE</scope>
    <source>
        <tissue evidence="3">Fresh leaf tissue</tissue>
    </source>
</reference>
<reference evidence="3" key="1">
    <citation type="journal article" date="2021" name="bioRxiv">
        <title>Whole Genome Assembly and Annotation of Northern Wild Rice, Zizania palustris L., Supports a Whole Genome Duplication in the Zizania Genus.</title>
        <authorList>
            <person name="Haas M."/>
            <person name="Kono T."/>
            <person name="Macchietto M."/>
            <person name="Millas R."/>
            <person name="McGilp L."/>
            <person name="Shao M."/>
            <person name="Duquette J."/>
            <person name="Hirsch C.N."/>
            <person name="Kimball J."/>
        </authorList>
    </citation>
    <scope>NUCLEOTIDE SEQUENCE</scope>
    <source>
        <tissue evidence="3">Fresh leaf tissue</tissue>
    </source>
</reference>
<evidence type="ECO:0000313" key="4">
    <source>
        <dbReference type="Proteomes" id="UP000729402"/>
    </source>
</evidence>
<dbReference type="Proteomes" id="UP000729402">
    <property type="component" value="Unassembled WGS sequence"/>
</dbReference>
<feature type="transmembrane region" description="Helical" evidence="2">
    <location>
        <begin position="243"/>
        <end position="269"/>
    </location>
</feature>
<organism evidence="3 4">
    <name type="scientific">Zizania palustris</name>
    <name type="common">Northern wild rice</name>
    <dbReference type="NCBI Taxonomy" id="103762"/>
    <lineage>
        <taxon>Eukaryota</taxon>
        <taxon>Viridiplantae</taxon>
        <taxon>Streptophyta</taxon>
        <taxon>Embryophyta</taxon>
        <taxon>Tracheophyta</taxon>
        <taxon>Spermatophyta</taxon>
        <taxon>Magnoliopsida</taxon>
        <taxon>Liliopsida</taxon>
        <taxon>Poales</taxon>
        <taxon>Poaceae</taxon>
        <taxon>BOP clade</taxon>
        <taxon>Oryzoideae</taxon>
        <taxon>Oryzeae</taxon>
        <taxon>Zizaniinae</taxon>
        <taxon>Zizania</taxon>
    </lineage>
</organism>
<sequence>MNTRRSRSVKLVSTRAKPLEVEIAEEDPRMSSSADNTVYCCIAKGGKVIYCYNSKDGDPHMEATAALYLENAPLYHRHYIHTAGSRSYGYLMADGHTFFAIIDPSVGNVGALQFLERVRDVFRTANRNGFHDSLVPAVQRLVSSLEKMPHASFVLEEIVEKGEPSDSSSCTSSSKVPLLGRSGSRKDKKKAKERAASAGVAEDEHHGTRGVRIDIPPEEVGGMSLERSTSQSRLRWQQSPRSLWLRTVKIVIIIDSIICLVLFAAWLAVLPGDGAQIPGSGSCYSLQVVYEHEQRGDSAEEYKKSAMTASSSERCWSGTPAEEEGRKPRDLPRLWIFYKIDPPVMQPAVLLPLAKSPPPPPPSLMAGGASRTYTATGGSNSRRFASSYVPVRERKFGAQKPDKHLIFQGEKERKLPFYLYLKKEGGPEEYKSTHYAADSSEAYKDAAFPRNRSKLPNILFFFSLRFSCKEKDLFRALLCNEKKFSRPRTLSLLEFGVWDSVLEGKSLVSYMGRLQDPILPLSGRRDS</sequence>